<dbReference type="InterPro" id="IPR007214">
    <property type="entry name" value="YbaK/aa-tRNA-synth-assoc-dom"/>
</dbReference>
<sequence length="162" mass="18193">MPLDTIHHFNCQLLADLPHQRYQHEPILDYATDEQVKARLGWQAEFSKTLFLKFKDGRFALLLTHRDGRLDNKAVKATLGAKPSICTAEEMQTQIGCLPGAVCPFLPRADIPLLIDPQLLAHHAFTWTPGHPEHTFLLETAHLPQVLAQLPCQVSYLPVATT</sequence>
<protein>
    <submittedName>
        <fullName evidence="2">DNA-binding protein</fullName>
    </submittedName>
</protein>
<proteinExistence type="predicted"/>
<dbReference type="STRING" id="29489.VL01_15420"/>
<dbReference type="Proteomes" id="UP000078435">
    <property type="component" value="Unassembled WGS sequence"/>
</dbReference>
<dbReference type="OrthoDB" id="9798587at2"/>
<dbReference type="AlphaFoldDB" id="A0A175VFM8"/>
<gene>
    <name evidence="2" type="ORF">LCR_18650</name>
</gene>
<dbReference type="EMBL" id="JMGO02000010">
    <property type="protein sequence ID" value="KXU79320.1"/>
    <property type="molecule type" value="Genomic_DNA"/>
</dbReference>
<dbReference type="InterPro" id="IPR036754">
    <property type="entry name" value="YbaK/aa-tRNA-synt-asso_dom_sf"/>
</dbReference>
<dbReference type="CDD" id="cd04332">
    <property type="entry name" value="YbaK_like"/>
    <property type="match status" value="1"/>
</dbReference>
<feature type="domain" description="YbaK/aminoacyl-tRNA synthetase-associated" evidence="1">
    <location>
        <begin position="34"/>
        <end position="143"/>
    </location>
</feature>
<comment type="caution">
    <text evidence="2">The sequence shown here is derived from an EMBL/GenBank/DDBJ whole genome shotgun (WGS) entry which is preliminary data.</text>
</comment>
<reference evidence="2 3" key="1">
    <citation type="submission" date="2016-02" db="EMBL/GenBank/DDBJ databases">
        <title>Draft genome sequence of Aeromonas trota strain 1999lcr isolated from cerebrospinal fluid (CSF).</title>
        <authorList>
            <person name="Dallagassa C.B."/>
            <person name="Prediger K.C."/>
            <person name="Weiss V.A."/>
            <person name="Assis F.E."/>
            <person name="Baura V."/>
            <person name="Cruz L.M."/>
            <person name="Souza E.M."/>
            <person name="Pedrosa F.O."/>
            <person name="Fadel-Picheth C.M."/>
        </authorList>
    </citation>
    <scope>NUCLEOTIDE SEQUENCE [LARGE SCALE GENOMIC DNA]</scope>
    <source>
        <strain evidence="2 3">1999lcr</strain>
    </source>
</reference>
<dbReference type="Gene3D" id="3.90.960.10">
    <property type="entry name" value="YbaK/aminoacyl-tRNA synthetase-associated domain"/>
    <property type="match status" value="1"/>
</dbReference>
<name>A0A175VFM8_AEREN</name>
<dbReference type="RefSeq" id="WP_026455830.1">
    <property type="nucleotide sequence ID" value="NZ_JMGO02000010.1"/>
</dbReference>
<organism evidence="2 3">
    <name type="scientific">Aeromonas enteropelogenes</name>
    <name type="common">Aeromonas trota</name>
    <dbReference type="NCBI Taxonomy" id="29489"/>
    <lineage>
        <taxon>Bacteria</taxon>
        <taxon>Pseudomonadati</taxon>
        <taxon>Pseudomonadota</taxon>
        <taxon>Gammaproteobacteria</taxon>
        <taxon>Aeromonadales</taxon>
        <taxon>Aeromonadaceae</taxon>
        <taxon>Aeromonas</taxon>
    </lineage>
</organism>
<evidence type="ECO:0000313" key="3">
    <source>
        <dbReference type="Proteomes" id="UP000078435"/>
    </source>
</evidence>
<dbReference type="GO" id="GO:0003677">
    <property type="term" value="F:DNA binding"/>
    <property type="evidence" value="ECO:0007669"/>
    <property type="project" value="UniProtKB-KW"/>
</dbReference>
<evidence type="ECO:0000313" key="2">
    <source>
        <dbReference type="EMBL" id="KXU79320.1"/>
    </source>
</evidence>
<dbReference type="GO" id="GO:0002161">
    <property type="term" value="F:aminoacyl-tRNA deacylase activity"/>
    <property type="evidence" value="ECO:0007669"/>
    <property type="project" value="InterPro"/>
</dbReference>
<evidence type="ECO:0000259" key="1">
    <source>
        <dbReference type="Pfam" id="PF04073"/>
    </source>
</evidence>
<keyword evidence="2" id="KW-0238">DNA-binding</keyword>
<accession>A0A175VFM8</accession>
<dbReference type="Pfam" id="PF04073">
    <property type="entry name" value="tRNA_edit"/>
    <property type="match status" value="1"/>
</dbReference>
<dbReference type="SUPFAM" id="SSF55826">
    <property type="entry name" value="YbaK/ProRS associated domain"/>
    <property type="match status" value="1"/>
</dbReference>